<keyword evidence="8" id="KW-0472">Membrane</keyword>
<evidence type="ECO:0000256" key="6">
    <source>
        <dbReference type="ARBA" id="ARBA00022946"/>
    </source>
</evidence>
<dbReference type="PANTHER" id="PTHR31620">
    <property type="entry name" value="PROTEIN RETICULATA-RELATED 2, CHLOROPLASTIC-RELATED"/>
    <property type="match status" value="1"/>
</dbReference>
<feature type="domain" description="Replication protein A 70 kDa DNA-binding subunit B/D first OB fold" evidence="10">
    <location>
        <begin position="62"/>
        <end position="139"/>
    </location>
</feature>
<evidence type="ECO:0000256" key="7">
    <source>
        <dbReference type="ARBA" id="ARBA00022989"/>
    </source>
</evidence>
<feature type="region of interest" description="Disordered" evidence="9">
    <location>
        <begin position="242"/>
        <end position="268"/>
    </location>
</feature>
<dbReference type="Pfam" id="PF11891">
    <property type="entry name" value="RETICULATA-like"/>
    <property type="match status" value="1"/>
</dbReference>
<evidence type="ECO:0000256" key="5">
    <source>
        <dbReference type="ARBA" id="ARBA00022692"/>
    </source>
</evidence>
<evidence type="ECO:0000256" key="3">
    <source>
        <dbReference type="ARBA" id="ARBA00022528"/>
    </source>
</evidence>
<keyword evidence="3" id="KW-0150">Chloroplast</keyword>
<evidence type="ECO:0000256" key="4">
    <source>
        <dbReference type="ARBA" id="ARBA00022640"/>
    </source>
</evidence>
<dbReference type="InterPro" id="IPR003871">
    <property type="entry name" value="RFA1B/D_OB_1st"/>
</dbReference>
<dbReference type="InterPro" id="IPR012340">
    <property type="entry name" value="NA-bd_OB-fold"/>
</dbReference>
<comment type="caution">
    <text evidence="11">The sequence shown here is derived from an EMBL/GenBank/DDBJ whole genome shotgun (WGS) entry which is preliminary data.</text>
</comment>
<dbReference type="PANTHER" id="PTHR31620:SF14">
    <property type="entry name" value="PROTEIN RETICULATA-RELATED 4, CHLOROPLASTIC"/>
    <property type="match status" value="1"/>
</dbReference>
<evidence type="ECO:0000256" key="8">
    <source>
        <dbReference type="ARBA" id="ARBA00023136"/>
    </source>
</evidence>
<dbReference type="Gene3D" id="2.40.50.140">
    <property type="entry name" value="Nucleic acid-binding proteins"/>
    <property type="match status" value="1"/>
</dbReference>
<comment type="subcellular location">
    <subcellularLocation>
        <location evidence="1">Plastid</location>
        <location evidence="1">Chloroplast membrane</location>
        <topology evidence="1">Multi-pass membrane protein</topology>
    </subcellularLocation>
</comment>
<dbReference type="CDD" id="cd04480">
    <property type="entry name" value="RPA1_DBD_A_like"/>
    <property type="match status" value="1"/>
</dbReference>
<name>A0ABQ7DBM6_BRACR</name>
<keyword evidence="12" id="KW-1185">Reference proteome</keyword>
<proteinExistence type="inferred from homology"/>
<dbReference type="Pfam" id="PF02721">
    <property type="entry name" value="DUF223"/>
    <property type="match status" value="1"/>
</dbReference>
<keyword evidence="4" id="KW-0934">Plastid</keyword>
<sequence>MNLHTISADVTNHLPVTDTPVSYISMSSMVLLSLTPPSLTPLSLTPPSTFGSLRLGRAAQSVVARLIRFWDSRNINKNNEFMGITIFLLDELDSVIHCFIPANRANHYQNDLKIGSIIRLDRFEVACVAHMYKITEHQYFELQRSVVMRWLMQFAGFRESLLADDLFLAKLAMECGVGVFTKTAAEYERRRENFFNELEVVFADVRVGKDVKKIFLDDPPIQIDESVPVTSRRLDSHGMVEENRGEAALPSARPGSEHGISVKKTCIE</sequence>
<reference evidence="11 12" key="1">
    <citation type="journal article" date="2020" name="BMC Genomics">
        <title>Intraspecific diversification of the crop wild relative Brassica cretica Lam. using demographic model selection.</title>
        <authorList>
            <person name="Kioukis A."/>
            <person name="Michalopoulou V.A."/>
            <person name="Briers L."/>
            <person name="Pirintsos S."/>
            <person name="Studholme D.J."/>
            <person name="Pavlidis P."/>
            <person name="Sarris P.F."/>
        </authorList>
    </citation>
    <scope>NUCLEOTIDE SEQUENCE [LARGE SCALE GENOMIC DNA]</scope>
    <source>
        <strain evidence="12">cv. PFS-1207/04</strain>
    </source>
</reference>
<keyword evidence="5" id="KW-0812">Transmembrane</keyword>
<dbReference type="InterPro" id="IPR021825">
    <property type="entry name" value="RETICULATA-related"/>
</dbReference>
<keyword evidence="7" id="KW-1133">Transmembrane helix</keyword>
<comment type="similarity">
    <text evidence="2">Belongs to the RETICULATA family.</text>
</comment>
<dbReference type="EMBL" id="QGKV02000649">
    <property type="protein sequence ID" value="KAF3575417.1"/>
    <property type="molecule type" value="Genomic_DNA"/>
</dbReference>
<dbReference type="SUPFAM" id="SSF50249">
    <property type="entry name" value="Nucleic acid-binding proteins"/>
    <property type="match status" value="1"/>
</dbReference>
<evidence type="ECO:0000256" key="2">
    <source>
        <dbReference type="ARBA" id="ARBA00010793"/>
    </source>
</evidence>
<keyword evidence="6" id="KW-0809">Transit peptide</keyword>
<evidence type="ECO:0000313" key="11">
    <source>
        <dbReference type="EMBL" id="KAF3575417.1"/>
    </source>
</evidence>
<protein>
    <recommendedName>
        <fullName evidence="10">Replication protein A 70 kDa DNA-binding subunit B/D first OB fold domain-containing protein</fullName>
    </recommendedName>
</protein>
<accession>A0ABQ7DBM6</accession>
<evidence type="ECO:0000313" key="12">
    <source>
        <dbReference type="Proteomes" id="UP000266723"/>
    </source>
</evidence>
<dbReference type="Proteomes" id="UP000266723">
    <property type="component" value="Unassembled WGS sequence"/>
</dbReference>
<evidence type="ECO:0000256" key="9">
    <source>
        <dbReference type="SAM" id="MobiDB-lite"/>
    </source>
</evidence>
<gene>
    <name evidence="11" type="ORF">DY000_02033458</name>
</gene>
<organism evidence="11 12">
    <name type="scientific">Brassica cretica</name>
    <name type="common">Mustard</name>
    <dbReference type="NCBI Taxonomy" id="69181"/>
    <lineage>
        <taxon>Eukaryota</taxon>
        <taxon>Viridiplantae</taxon>
        <taxon>Streptophyta</taxon>
        <taxon>Embryophyta</taxon>
        <taxon>Tracheophyta</taxon>
        <taxon>Spermatophyta</taxon>
        <taxon>Magnoliopsida</taxon>
        <taxon>eudicotyledons</taxon>
        <taxon>Gunneridae</taxon>
        <taxon>Pentapetalae</taxon>
        <taxon>rosids</taxon>
        <taxon>malvids</taxon>
        <taxon>Brassicales</taxon>
        <taxon>Brassicaceae</taxon>
        <taxon>Brassiceae</taxon>
        <taxon>Brassica</taxon>
    </lineage>
</organism>
<evidence type="ECO:0000256" key="1">
    <source>
        <dbReference type="ARBA" id="ARBA00004508"/>
    </source>
</evidence>
<evidence type="ECO:0000259" key="10">
    <source>
        <dbReference type="Pfam" id="PF02721"/>
    </source>
</evidence>